<dbReference type="InterPro" id="IPR036398">
    <property type="entry name" value="CA_dom_sf"/>
</dbReference>
<evidence type="ECO:0000256" key="3">
    <source>
        <dbReference type="ARBA" id="ARBA00022723"/>
    </source>
</evidence>
<dbReference type="eggNOG" id="COG3338">
    <property type="taxonomic scope" value="Bacteria"/>
</dbReference>
<sequence length="211" mass="24337">MKKIDYQKQGEWIQGHGMLQSPILLDPSNSSKSSQEIIEYTSPLIGQKLIDKKNNLGIESDGTIKANGRMFSLNEVHFHLNAEHQLKYESRPRALEMHFVFQDMLEEKLVVGVTFIIGNTNETIERLLSGMDSEFKLERNVNLSSLVPMDGNYYWYSGSLTTPPLTEGVEWIVYDQPLTISNGQLEHYRRFYFEKNARSTQPTNGRKIYLI</sequence>
<evidence type="ECO:0000313" key="8">
    <source>
        <dbReference type="EMBL" id="AEV94500.1"/>
    </source>
</evidence>
<dbReference type="EMBL" id="CP003137">
    <property type="protein sequence ID" value="AEV94500.1"/>
    <property type="molecule type" value="Genomic_DNA"/>
</dbReference>
<dbReference type="EC" id="4.2.1.1" evidence="2"/>
<dbReference type="CDD" id="cd03124">
    <property type="entry name" value="alpha_CA_prokaryotic_like"/>
    <property type="match status" value="1"/>
</dbReference>
<dbReference type="PANTHER" id="PTHR18952:SF265">
    <property type="entry name" value="CARBONIC ANHYDRASE"/>
    <property type="match status" value="1"/>
</dbReference>
<protein>
    <recommendedName>
        <fullName evidence="2">carbonic anhydrase</fullName>
        <ecNumber evidence="2">4.2.1.1</ecNumber>
    </recommendedName>
</protein>
<evidence type="ECO:0000259" key="7">
    <source>
        <dbReference type="PROSITE" id="PS51144"/>
    </source>
</evidence>
<evidence type="ECO:0000256" key="6">
    <source>
        <dbReference type="ARBA" id="ARBA00048348"/>
    </source>
</evidence>
<reference evidence="8 9" key="1">
    <citation type="journal article" date="2012" name="J. Bacteriol.">
        <title>Complete Genome Sequence of the Beer Spoilage Organism Pediococcus claussenii ATCC BAA-344T.</title>
        <authorList>
            <person name="Pittet V."/>
            <person name="Abegunde T."/>
            <person name="Marfleet T."/>
            <person name="Haakensen M."/>
            <person name="Morrow K."/>
            <person name="Jayaprakash T."/>
            <person name="Schroeder K."/>
            <person name="Trost B."/>
            <person name="Byrns S."/>
            <person name="Bergsveinson J."/>
            <person name="Kusalik A."/>
            <person name="Ziola B."/>
        </authorList>
    </citation>
    <scope>NUCLEOTIDE SEQUENCE [LARGE SCALE GENOMIC DNA]</scope>
    <source>
        <strain evidence="8 9">ATCC BAA-344</strain>
    </source>
</reference>
<dbReference type="GO" id="GO:0008270">
    <property type="term" value="F:zinc ion binding"/>
    <property type="evidence" value="ECO:0007669"/>
    <property type="project" value="InterPro"/>
</dbReference>
<dbReference type="KEGG" id="pce:PECL_177"/>
<dbReference type="AlphaFoldDB" id="G8PA61"/>
<dbReference type="Proteomes" id="UP000005444">
    <property type="component" value="Chromosome"/>
</dbReference>
<dbReference type="Gene3D" id="3.10.200.10">
    <property type="entry name" value="Alpha carbonic anhydrase"/>
    <property type="match status" value="1"/>
</dbReference>
<keyword evidence="5" id="KW-0456">Lyase</keyword>
<dbReference type="RefSeq" id="WP_014214698.1">
    <property type="nucleotide sequence ID" value="NC_016605.1"/>
</dbReference>
<comment type="similarity">
    <text evidence="1">Belongs to the alpha-carbonic anhydrase family.</text>
</comment>
<proteinExistence type="inferred from homology"/>
<comment type="catalytic activity">
    <reaction evidence="6">
        <text>hydrogencarbonate + H(+) = CO2 + H2O</text>
        <dbReference type="Rhea" id="RHEA:10748"/>
        <dbReference type="ChEBI" id="CHEBI:15377"/>
        <dbReference type="ChEBI" id="CHEBI:15378"/>
        <dbReference type="ChEBI" id="CHEBI:16526"/>
        <dbReference type="ChEBI" id="CHEBI:17544"/>
        <dbReference type="EC" id="4.2.1.1"/>
    </reaction>
</comment>
<evidence type="ECO:0000256" key="4">
    <source>
        <dbReference type="ARBA" id="ARBA00022833"/>
    </source>
</evidence>
<dbReference type="InterPro" id="IPR041891">
    <property type="entry name" value="Alpha_CA_prokaryot-like"/>
</dbReference>
<evidence type="ECO:0000256" key="5">
    <source>
        <dbReference type="ARBA" id="ARBA00023239"/>
    </source>
</evidence>
<dbReference type="InterPro" id="IPR001148">
    <property type="entry name" value="CA_dom"/>
</dbReference>
<keyword evidence="3" id="KW-0479">Metal-binding</keyword>
<dbReference type="PATRIC" id="fig|701521.8.peg.166"/>
<gene>
    <name evidence="8" type="ordered locus">PECL_177</name>
</gene>
<dbReference type="SUPFAM" id="SSF51069">
    <property type="entry name" value="Carbonic anhydrase"/>
    <property type="match status" value="1"/>
</dbReference>
<evidence type="ECO:0000256" key="2">
    <source>
        <dbReference type="ARBA" id="ARBA00012925"/>
    </source>
</evidence>
<name>G8PA61_PEDCP</name>
<organism evidence="8 9">
    <name type="scientific">Pediococcus claussenii (strain ATCC BAA-344 / DSM 14800 / JCM 18046 / KCTC 3811 / LMG 21948 / P06)</name>
    <dbReference type="NCBI Taxonomy" id="701521"/>
    <lineage>
        <taxon>Bacteria</taxon>
        <taxon>Bacillati</taxon>
        <taxon>Bacillota</taxon>
        <taxon>Bacilli</taxon>
        <taxon>Lactobacillales</taxon>
        <taxon>Lactobacillaceae</taxon>
        <taxon>Pediococcus</taxon>
    </lineage>
</organism>
<dbReference type="PANTHER" id="PTHR18952">
    <property type="entry name" value="CARBONIC ANHYDRASE"/>
    <property type="match status" value="1"/>
</dbReference>
<accession>G8PA61</accession>
<evidence type="ECO:0000256" key="1">
    <source>
        <dbReference type="ARBA" id="ARBA00010718"/>
    </source>
</evidence>
<keyword evidence="4" id="KW-0862">Zinc</keyword>
<dbReference type="HOGENOM" id="CLU_039326_0_2_9"/>
<keyword evidence="9" id="KW-1185">Reference proteome</keyword>
<dbReference type="SMART" id="SM01057">
    <property type="entry name" value="Carb_anhydrase"/>
    <property type="match status" value="1"/>
</dbReference>
<dbReference type="Pfam" id="PF00194">
    <property type="entry name" value="Carb_anhydrase"/>
    <property type="match status" value="1"/>
</dbReference>
<dbReference type="STRING" id="701521.PECL_177"/>
<dbReference type="InterPro" id="IPR023561">
    <property type="entry name" value="Carbonic_anhydrase_a-class"/>
</dbReference>
<dbReference type="PROSITE" id="PS51144">
    <property type="entry name" value="ALPHA_CA_2"/>
    <property type="match status" value="1"/>
</dbReference>
<feature type="domain" description="Alpha-carbonic anhydrase" evidence="7">
    <location>
        <begin position="2"/>
        <end position="211"/>
    </location>
</feature>
<evidence type="ECO:0000313" key="9">
    <source>
        <dbReference type="Proteomes" id="UP000005444"/>
    </source>
</evidence>
<dbReference type="GO" id="GO:0004089">
    <property type="term" value="F:carbonate dehydratase activity"/>
    <property type="evidence" value="ECO:0007669"/>
    <property type="project" value="UniProtKB-EC"/>
</dbReference>